<dbReference type="OrthoDB" id="10003767at2759"/>
<accession>A0A2S4KYP4</accession>
<dbReference type="PANTHER" id="PTHR21310">
    <property type="entry name" value="AMINOGLYCOSIDE PHOSPHOTRANSFERASE-RELATED-RELATED"/>
    <property type="match status" value="1"/>
</dbReference>
<dbReference type="PANTHER" id="PTHR21310:SF37">
    <property type="entry name" value="AMINOGLYCOSIDE PHOSPHOTRANSFERASE DOMAIN-CONTAINING PROTEIN"/>
    <property type="match status" value="1"/>
</dbReference>
<gene>
    <name evidence="2" type="ORF">TPAR_04517</name>
</gene>
<evidence type="ECO:0000313" key="3">
    <source>
        <dbReference type="Proteomes" id="UP000237481"/>
    </source>
</evidence>
<comment type="caution">
    <text evidence="2">The sequence shown here is derived from an EMBL/GenBank/DDBJ whole genome shotgun (WGS) entry which is preliminary data.</text>
</comment>
<dbReference type="Pfam" id="PF01636">
    <property type="entry name" value="APH"/>
    <property type="match status" value="1"/>
</dbReference>
<reference evidence="2 3" key="1">
    <citation type="submission" date="2018-01" db="EMBL/GenBank/DDBJ databases">
        <title>Harnessing the power of phylogenomics to disentangle the directionality and signatures of interkingdom host jumping in the parasitic fungal genus Tolypocladium.</title>
        <authorList>
            <person name="Quandt C.A."/>
            <person name="Patterson W."/>
            <person name="Spatafora J.W."/>
        </authorList>
    </citation>
    <scope>NUCLEOTIDE SEQUENCE [LARGE SCALE GENOMIC DNA]</scope>
    <source>
        <strain evidence="2 3">NRBC 100945</strain>
    </source>
</reference>
<dbReference type="Gene3D" id="3.90.1200.10">
    <property type="match status" value="1"/>
</dbReference>
<evidence type="ECO:0000259" key="1">
    <source>
        <dbReference type="Pfam" id="PF01636"/>
    </source>
</evidence>
<dbReference type="EMBL" id="PKSG01000452">
    <property type="protein sequence ID" value="POR35308.1"/>
    <property type="molecule type" value="Genomic_DNA"/>
</dbReference>
<dbReference type="InterPro" id="IPR002575">
    <property type="entry name" value="Aminoglycoside_PTrfase"/>
</dbReference>
<feature type="domain" description="Aminoglycoside phosphotransferase" evidence="1">
    <location>
        <begin position="75"/>
        <end position="307"/>
    </location>
</feature>
<protein>
    <recommendedName>
        <fullName evidence="1">Aminoglycoside phosphotransferase domain-containing protein</fullName>
    </recommendedName>
</protein>
<evidence type="ECO:0000313" key="2">
    <source>
        <dbReference type="EMBL" id="POR35308.1"/>
    </source>
</evidence>
<dbReference type="Proteomes" id="UP000237481">
    <property type="component" value="Unassembled WGS sequence"/>
</dbReference>
<dbReference type="InterPro" id="IPR051678">
    <property type="entry name" value="AGP_Transferase"/>
</dbReference>
<sequence length="519" mass="59565">MRLDQIQAQQVSDAVTAFVDDINKRRGSVCATASSLRNGKPFRIFDTKMGSFNLCYFLEEVDGDGTAPFENSTKDRDRSVVRIPLIPRLGCPEEKLRSEIATMKFISAKTSIRIPKLYGYSTTSDNPIGVPFMVIEYIDATELSIQDVHDKQYREHILRQLGRLFLELYQLPFDRIGSFALDDEDISWTFGDHRPLQSMISEQELAGLQPSDIIPPGRTYNSTVDYSYALTGLAFNDWIKSRDAVFTKDDAENDLYDLYKFRSCVVDWVMAENNHGPYYLIHGDLLPSNILVNSNRDFVAIIDWEWCRTVPAELFVPPAWICGLDISYACCSVGYLSLFSATDEMQNALLCEIEAAYPQLYSRRPASLHPLAKLWRGNVKDLNKFCIAHSLLRPDNCITVYANNLDRYRHGLGSRASRVSAFYSSISGRKARELVLQKVEDGRLYKEDLRKRGMELQRETFVPLRPEDHQMPSLGGMTQWCFSTVFEAWRNHRWLSRASLVMFFSIPIAWWIRARRPLA</sequence>
<dbReference type="AlphaFoldDB" id="A0A2S4KYP4"/>
<name>A0A2S4KYP4_9HYPO</name>
<dbReference type="Gene3D" id="3.30.200.20">
    <property type="entry name" value="Phosphorylase Kinase, domain 1"/>
    <property type="match status" value="1"/>
</dbReference>
<dbReference type="SUPFAM" id="SSF56112">
    <property type="entry name" value="Protein kinase-like (PK-like)"/>
    <property type="match status" value="1"/>
</dbReference>
<proteinExistence type="predicted"/>
<dbReference type="InterPro" id="IPR011009">
    <property type="entry name" value="Kinase-like_dom_sf"/>
</dbReference>
<keyword evidence="3" id="KW-1185">Reference proteome</keyword>
<organism evidence="2 3">
    <name type="scientific">Tolypocladium paradoxum</name>
    <dbReference type="NCBI Taxonomy" id="94208"/>
    <lineage>
        <taxon>Eukaryota</taxon>
        <taxon>Fungi</taxon>
        <taxon>Dikarya</taxon>
        <taxon>Ascomycota</taxon>
        <taxon>Pezizomycotina</taxon>
        <taxon>Sordariomycetes</taxon>
        <taxon>Hypocreomycetidae</taxon>
        <taxon>Hypocreales</taxon>
        <taxon>Ophiocordycipitaceae</taxon>
        <taxon>Tolypocladium</taxon>
    </lineage>
</organism>